<dbReference type="InterPro" id="IPR034660">
    <property type="entry name" value="DinB/YfiT-like"/>
</dbReference>
<feature type="domain" description="DinB-like" evidence="1">
    <location>
        <begin position="11"/>
        <end position="139"/>
    </location>
</feature>
<evidence type="ECO:0000259" key="1">
    <source>
        <dbReference type="Pfam" id="PF12867"/>
    </source>
</evidence>
<name>A0A1H5TT56_9BACT</name>
<dbReference type="OrthoDB" id="893570at2"/>
<dbReference type="STRING" id="1120964.GCA_001313265_00638"/>
<dbReference type="RefSeq" id="WP_103923621.1">
    <property type="nucleotide sequence ID" value="NZ_FNVR01000003.1"/>
</dbReference>
<gene>
    <name evidence="2" type="ORF">SAMN03080598_00924</name>
</gene>
<keyword evidence="3" id="KW-1185">Reference proteome</keyword>
<accession>A0A1H5TT56</accession>
<proteinExistence type="predicted"/>
<dbReference type="Gene3D" id="1.20.120.450">
    <property type="entry name" value="dinb family like domain"/>
    <property type="match status" value="1"/>
</dbReference>
<dbReference type="Pfam" id="PF12867">
    <property type="entry name" value="DinB_2"/>
    <property type="match status" value="1"/>
</dbReference>
<protein>
    <submittedName>
        <fullName evidence="2">DinB superfamily protein</fullName>
    </submittedName>
</protein>
<organism evidence="2 3">
    <name type="scientific">Algoriphagus boritolerans DSM 17298 = JCM 18970</name>
    <dbReference type="NCBI Taxonomy" id="1120964"/>
    <lineage>
        <taxon>Bacteria</taxon>
        <taxon>Pseudomonadati</taxon>
        <taxon>Bacteroidota</taxon>
        <taxon>Cytophagia</taxon>
        <taxon>Cytophagales</taxon>
        <taxon>Cyclobacteriaceae</taxon>
        <taxon>Algoriphagus</taxon>
    </lineage>
</organism>
<dbReference type="AlphaFoldDB" id="A0A1H5TT56"/>
<sequence>MNLKELNQLFQRDLEKLKQELEAYTEEDKLWIVDKQIANSAGNLALHLFGNLRHFIGLDFGGIPYQRNREREFGAKGEPKSALFDELEEVKKIVETVLLNLNPSRLGDKSLHAFFGHPMSIGFFLMHLYGHLNYHLGQVNYHRRLLGS</sequence>
<dbReference type="EMBL" id="FNVR01000003">
    <property type="protein sequence ID" value="SEF65966.1"/>
    <property type="molecule type" value="Genomic_DNA"/>
</dbReference>
<dbReference type="InterPro" id="IPR024775">
    <property type="entry name" value="DinB-like"/>
</dbReference>
<evidence type="ECO:0000313" key="3">
    <source>
        <dbReference type="Proteomes" id="UP000236736"/>
    </source>
</evidence>
<reference evidence="3" key="1">
    <citation type="submission" date="2016-10" db="EMBL/GenBank/DDBJ databases">
        <authorList>
            <person name="Varghese N."/>
            <person name="Submissions S."/>
        </authorList>
    </citation>
    <scope>NUCLEOTIDE SEQUENCE [LARGE SCALE GENOMIC DNA]</scope>
    <source>
        <strain evidence="3">DSM 17298</strain>
    </source>
</reference>
<dbReference type="SUPFAM" id="SSF109854">
    <property type="entry name" value="DinB/YfiT-like putative metalloenzymes"/>
    <property type="match status" value="1"/>
</dbReference>
<evidence type="ECO:0000313" key="2">
    <source>
        <dbReference type="EMBL" id="SEF65966.1"/>
    </source>
</evidence>
<dbReference type="Proteomes" id="UP000236736">
    <property type="component" value="Unassembled WGS sequence"/>
</dbReference>